<dbReference type="PANTHER" id="PTHR35041:SF6">
    <property type="entry name" value="FORMYLMETHIONINE DEFORMYLASE-LIKE PROTEIN-RELATED"/>
    <property type="match status" value="1"/>
</dbReference>
<protein>
    <submittedName>
        <fullName evidence="2">Uncharacterized protein</fullName>
    </submittedName>
</protein>
<name>A0ABY6UAR7_BIOOC</name>
<keyword evidence="3" id="KW-1185">Reference proteome</keyword>
<keyword evidence="1" id="KW-0812">Transmembrane</keyword>
<dbReference type="PANTHER" id="PTHR35041">
    <property type="entry name" value="MEDIATOR OF RNA POLYMERASE II TRANSCRIPTION SUBUNIT 1"/>
    <property type="match status" value="1"/>
</dbReference>
<evidence type="ECO:0000313" key="2">
    <source>
        <dbReference type="EMBL" id="VUC28221.1"/>
    </source>
</evidence>
<dbReference type="EMBL" id="CABFNS010000782">
    <property type="protein sequence ID" value="VUC28221.1"/>
    <property type="molecule type" value="Genomic_DNA"/>
</dbReference>
<keyword evidence="1" id="KW-1133">Transmembrane helix</keyword>
<proteinExistence type="predicted"/>
<keyword evidence="1" id="KW-0472">Membrane</keyword>
<gene>
    <name evidence="2" type="ORF">CLO192961_LOCUS228777</name>
</gene>
<comment type="caution">
    <text evidence="2">The sequence shown here is derived from an EMBL/GenBank/DDBJ whole genome shotgun (WGS) entry which is preliminary data.</text>
</comment>
<sequence>MEFEGPFLKCNESLITETHPNRGTMACDYNAFTSSNMSTLPGLGSARLFLISQPFQLSVSKTISKDPDEDNSLIQEVQTLSCAPSWAHYTVNVTYLNGLHTISREQEYKGSIRGMLKLIDRYKPQNGVWSEDLVKTMAAYNHFAIIEALMDPLGGNYTMLYNGKYYAGVGSPVSCGPIAGSLVADTRFNTQRDNFTRSPADGPSFSVSEDLLNDALFNTTMNAAFQLGYWEEAVDSRTSTFRQFYSFASPKTILIPYLLCLALSLPFLYLGLRSLRSNGVSAIDGGLMQILMTSTGSRTLNEAAANGCLGGEENIPEDFKNMKIRFGELVSSASDDEQDNPRQIRRAGFGVDSEVIPLKRGVFYGA</sequence>
<evidence type="ECO:0000256" key="1">
    <source>
        <dbReference type="SAM" id="Phobius"/>
    </source>
</evidence>
<accession>A0ABY6UAR7</accession>
<feature type="transmembrane region" description="Helical" evidence="1">
    <location>
        <begin position="254"/>
        <end position="272"/>
    </location>
</feature>
<reference evidence="2 3" key="1">
    <citation type="submission" date="2019-06" db="EMBL/GenBank/DDBJ databases">
        <authorList>
            <person name="Broberg M."/>
        </authorList>
    </citation>
    <scope>NUCLEOTIDE SEQUENCE [LARGE SCALE GENOMIC DNA]</scope>
</reference>
<organism evidence="2 3">
    <name type="scientific">Bionectria ochroleuca</name>
    <name type="common">Gliocladium roseum</name>
    <dbReference type="NCBI Taxonomy" id="29856"/>
    <lineage>
        <taxon>Eukaryota</taxon>
        <taxon>Fungi</taxon>
        <taxon>Dikarya</taxon>
        <taxon>Ascomycota</taxon>
        <taxon>Pezizomycotina</taxon>
        <taxon>Sordariomycetes</taxon>
        <taxon>Hypocreomycetidae</taxon>
        <taxon>Hypocreales</taxon>
        <taxon>Bionectriaceae</taxon>
        <taxon>Clonostachys</taxon>
    </lineage>
</organism>
<dbReference type="Proteomes" id="UP000766486">
    <property type="component" value="Unassembled WGS sequence"/>
</dbReference>
<evidence type="ECO:0000313" key="3">
    <source>
        <dbReference type="Proteomes" id="UP000766486"/>
    </source>
</evidence>